<dbReference type="AlphaFoldDB" id="A0A7X8SRG6"/>
<evidence type="ECO:0000313" key="2">
    <source>
        <dbReference type="EMBL" id="NLR94897.1"/>
    </source>
</evidence>
<comment type="caution">
    <text evidence="2">The sequence shown here is derived from an EMBL/GenBank/DDBJ whole genome shotgun (WGS) entry which is preliminary data.</text>
</comment>
<dbReference type="RefSeq" id="WP_168885607.1">
    <property type="nucleotide sequence ID" value="NZ_JABAIL010000016.1"/>
</dbReference>
<dbReference type="Proteomes" id="UP000585050">
    <property type="component" value="Unassembled WGS sequence"/>
</dbReference>
<keyword evidence="3" id="KW-1185">Reference proteome</keyword>
<keyword evidence="1" id="KW-0812">Transmembrane</keyword>
<keyword evidence="1" id="KW-0472">Membrane</keyword>
<feature type="transmembrane region" description="Helical" evidence="1">
    <location>
        <begin position="20"/>
        <end position="44"/>
    </location>
</feature>
<gene>
    <name evidence="2" type="ORF">HGP29_27070</name>
</gene>
<proteinExistence type="predicted"/>
<evidence type="ECO:0000313" key="3">
    <source>
        <dbReference type="Proteomes" id="UP000585050"/>
    </source>
</evidence>
<reference evidence="2 3" key="1">
    <citation type="submission" date="2020-04" db="EMBL/GenBank/DDBJ databases">
        <title>Flammeovirga sp. SR4, a novel species isolated from seawater.</title>
        <authorList>
            <person name="Wang X."/>
        </authorList>
    </citation>
    <scope>NUCLEOTIDE SEQUENCE [LARGE SCALE GENOMIC DNA]</scope>
    <source>
        <strain evidence="2 3">SR4</strain>
    </source>
</reference>
<protein>
    <submittedName>
        <fullName evidence="2">Uncharacterized protein</fullName>
    </submittedName>
</protein>
<organism evidence="2 3">
    <name type="scientific">Flammeovirga agarivorans</name>
    <dbReference type="NCBI Taxonomy" id="2726742"/>
    <lineage>
        <taxon>Bacteria</taxon>
        <taxon>Pseudomonadati</taxon>
        <taxon>Bacteroidota</taxon>
        <taxon>Cytophagia</taxon>
        <taxon>Cytophagales</taxon>
        <taxon>Flammeovirgaceae</taxon>
        <taxon>Flammeovirga</taxon>
    </lineage>
</organism>
<evidence type="ECO:0000256" key="1">
    <source>
        <dbReference type="SAM" id="Phobius"/>
    </source>
</evidence>
<keyword evidence="1" id="KW-1133">Transmembrane helix</keyword>
<accession>A0A7X8SRG6</accession>
<name>A0A7X8SRG6_9BACT</name>
<sequence length="55" mass="6517">MRFFRFNESSISLRAWEPLFMYRGLDFLSPWTAAFAIAILFWAITSCRGENAFFI</sequence>
<dbReference type="EMBL" id="JABAIL010000016">
    <property type="protein sequence ID" value="NLR94897.1"/>
    <property type="molecule type" value="Genomic_DNA"/>
</dbReference>